<dbReference type="Gene3D" id="3.40.50.12780">
    <property type="entry name" value="N-terminal domain of ligase-like"/>
    <property type="match status" value="1"/>
</dbReference>
<dbReference type="Pfam" id="PF00501">
    <property type="entry name" value="AMP-binding"/>
    <property type="match status" value="1"/>
</dbReference>
<evidence type="ECO:0000313" key="4">
    <source>
        <dbReference type="Proteomes" id="UP001596156"/>
    </source>
</evidence>
<organism evidence="3 4">
    <name type="scientific">Streptomyces fimbriatus</name>
    <dbReference type="NCBI Taxonomy" id="68197"/>
    <lineage>
        <taxon>Bacteria</taxon>
        <taxon>Bacillati</taxon>
        <taxon>Actinomycetota</taxon>
        <taxon>Actinomycetes</taxon>
        <taxon>Kitasatosporales</taxon>
        <taxon>Streptomycetaceae</taxon>
        <taxon>Streptomyces</taxon>
    </lineage>
</organism>
<dbReference type="SUPFAM" id="SSF56801">
    <property type="entry name" value="Acetyl-CoA synthetase-like"/>
    <property type="match status" value="1"/>
</dbReference>
<reference evidence="4" key="1">
    <citation type="journal article" date="2019" name="Int. J. Syst. Evol. Microbiol.">
        <title>The Global Catalogue of Microorganisms (GCM) 10K type strain sequencing project: providing services to taxonomists for standard genome sequencing and annotation.</title>
        <authorList>
            <consortium name="The Broad Institute Genomics Platform"/>
            <consortium name="The Broad Institute Genome Sequencing Center for Infectious Disease"/>
            <person name="Wu L."/>
            <person name="Ma J."/>
        </authorList>
    </citation>
    <scope>NUCLEOTIDE SEQUENCE [LARGE SCALE GENOMIC DNA]</scope>
    <source>
        <strain evidence="4">CCM 8479</strain>
    </source>
</reference>
<dbReference type="PANTHER" id="PTHR45527:SF1">
    <property type="entry name" value="FATTY ACID SYNTHASE"/>
    <property type="match status" value="1"/>
</dbReference>
<feature type="region of interest" description="Disordered" evidence="1">
    <location>
        <begin position="173"/>
        <end position="232"/>
    </location>
</feature>
<dbReference type="InterPro" id="IPR042099">
    <property type="entry name" value="ANL_N_sf"/>
</dbReference>
<sequence length="232" mass="24964">MRGAVLSGRPEERSYPPIRRIRPRGSATCRRIRGHGPSYCAKPCGTGCPRNCTTGRDGPRWCRWTEEPGGEAESPAHGPLTPVEGAARPVNPAYVVHTSGSTGLPEGVMVEHRGIVSCLLGVPRHFPMGRRDRMLQVTSLSFDVSVYEIFLPSLVAGPENVARAAARRGVRPAVHTHAGHVRSGTPPVAEAARCPRCPRAGGAGGSDRSRRREARHAPDPRSAGVRLRGPYR</sequence>
<dbReference type="EMBL" id="JBHSKL010000058">
    <property type="protein sequence ID" value="MFC5229811.1"/>
    <property type="molecule type" value="Genomic_DNA"/>
</dbReference>
<dbReference type="PANTHER" id="PTHR45527">
    <property type="entry name" value="NONRIBOSOMAL PEPTIDE SYNTHETASE"/>
    <property type="match status" value="1"/>
</dbReference>
<accession>A0ABW0DJT1</accession>
<protein>
    <submittedName>
        <fullName evidence="3">AMP-binding protein</fullName>
    </submittedName>
</protein>
<keyword evidence="4" id="KW-1185">Reference proteome</keyword>
<evidence type="ECO:0000313" key="3">
    <source>
        <dbReference type="EMBL" id="MFC5229811.1"/>
    </source>
</evidence>
<feature type="compositionally biased region" description="Basic and acidic residues" evidence="1">
    <location>
        <begin position="207"/>
        <end position="219"/>
    </location>
</feature>
<feature type="compositionally biased region" description="Low complexity" evidence="1">
    <location>
        <begin position="191"/>
        <end position="200"/>
    </location>
</feature>
<dbReference type="RefSeq" id="WP_344645546.1">
    <property type="nucleotide sequence ID" value="NZ_BAAASS010000017.1"/>
</dbReference>
<feature type="domain" description="AMP-dependent synthetase/ligase" evidence="2">
    <location>
        <begin position="77"/>
        <end position="191"/>
    </location>
</feature>
<comment type="caution">
    <text evidence="3">The sequence shown here is derived from an EMBL/GenBank/DDBJ whole genome shotgun (WGS) entry which is preliminary data.</text>
</comment>
<dbReference type="Proteomes" id="UP001596156">
    <property type="component" value="Unassembled WGS sequence"/>
</dbReference>
<evidence type="ECO:0000256" key="1">
    <source>
        <dbReference type="SAM" id="MobiDB-lite"/>
    </source>
</evidence>
<name>A0ABW0DJT1_STRFI</name>
<dbReference type="InterPro" id="IPR000873">
    <property type="entry name" value="AMP-dep_synth/lig_dom"/>
</dbReference>
<proteinExistence type="predicted"/>
<evidence type="ECO:0000259" key="2">
    <source>
        <dbReference type="Pfam" id="PF00501"/>
    </source>
</evidence>
<gene>
    <name evidence="3" type="ORF">ACFPN6_35785</name>
</gene>